<dbReference type="EnsemblMetazoa" id="PPAI002805-RA">
    <property type="protein sequence ID" value="PPAI002805-PA"/>
    <property type="gene ID" value="PPAI002805"/>
</dbReference>
<feature type="compositionally biased region" description="Pro residues" evidence="1">
    <location>
        <begin position="262"/>
        <end position="271"/>
    </location>
</feature>
<feature type="compositionally biased region" description="Polar residues" evidence="1">
    <location>
        <begin position="124"/>
        <end position="154"/>
    </location>
</feature>
<feature type="region of interest" description="Disordered" evidence="1">
    <location>
        <begin position="417"/>
        <end position="511"/>
    </location>
</feature>
<accession>A0A1B0D5P8</accession>
<feature type="region of interest" description="Disordered" evidence="1">
    <location>
        <begin position="16"/>
        <end position="45"/>
    </location>
</feature>
<dbReference type="EMBL" id="AJVK01025482">
    <property type="status" value="NOT_ANNOTATED_CDS"/>
    <property type="molecule type" value="Genomic_DNA"/>
</dbReference>
<evidence type="ECO:0000256" key="1">
    <source>
        <dbReference type="SAM" id="MobiDB-lite"/>
    </source>
</evidence>
<feature type="compositionally biased region" description="Basic and acidic residues" evidence="1">
    <location>
        <begin position="335"/>
        <end position="367"/>
    </location>
</feature>
<dbReference type="AlphaFoldDB" id="A0A1B0D5P8"/>
<feature type="region of interest" description="Disordered" evidence="1">
    <location>
        <begin position="251"/>
        <end position="306"/>
    </location>
</feature>
<feature type="region of interest" description="Disordered" evidence="1">
    <location>
        <begin position="322"/>
        <end position="370"/>
    </location>
</feature>
<reference evidence="2" key="1">
    <citation type="submission" date="2022-08" db="UniProtKB">
        <authorList>
            <consortium name="EnsemblMetazoa"/>
        </authorList>
    </citation>
    <scope>IDENTIFICATION</scope>
    <source>
        <strain evidence="2">Israel</strain>
    </source>
</reference>
<feature type="compositionally biased region" description="Basic and acidic residues" evidence="1">
    <location>
        <begin position="35"/>
        <end position="45"/>
    </location>
</feature>
<proteinExistence type="predicted"/>
<evidence type="ECO:0000313" key="3">
    <source>
        <dbReference type="Proteomes" id="UP000092462"/>
    </source>
</evidence>
<evidence type="ECO:0008006" key="4">
    <source>
        <dbReference type="Google" id="ProtNLM"/>
    </source>
</evidence>
<dbReference type="EMBL" id="AJVK01025481">
    <property type="status" value="NOT_ANNOTATED_CDS"/>
    <property type="molecule type" value="Genomic_DNA"/>
</dbReference>
<name>A0A1B0D5P8_PHLPP</name>
<sequence>MSPKSENPDRFVRFAEDLETSQASETQVWENRNPNSRDHNHERVERSALPIINDISARSELKHVDDNDVEASSSSGRYFTMIEPTTSIRAENDLLTGEMTQKMRFGKDLESESFLVKGGPPSGTPSINATPTSQIVESETTTPKINNGPRQNANPDIQDIITGIVKLLNGNVNVHANTQITRRPIATRINNRGPPRISDAQPIGEFEATPTSSLRPPPPYPFDRPEGPVRPFLTGVPIPEQIVPSMQQNYRPGFISQNRPPWQRPRPPRPPLGSNTRRPIPPYKPLPLSEHLQGKDPPTLPPLTTSTAETVTEGNMTETNLDVNTYEVSVEGPEQDVKKESIEEDVPVKKEELSKKKDKPKSTEKKPIIPVTPFEITSSTEMASKVTTSTVAEILSSDRKETSSVQIESSIEDIPIPSSISTETIEKVPEITKIPSEIPSETSSAMTKLEISTTEVEKSSTSHHSTLPYHPRPGIVLDDPEFKPGGQGRPRPSPQRPSKPHPYVSNSAQPPGYGEIFDVTLSAIQGPTGGNSGVQTVNIKPFGAIGTGDIIVSPTGDEGFVSIDGKRTYINLFGEPTEAPSSITKTSSTIKPTPTIPPGHTGTGYAVAETESVKLSPPRVPQYRPRPQKPPVRIDTCIVGDDSTCDQAQNERCKTDNGVSSCHCRPGYSRRKHREPCRKVVSLFMSLRVDRIYERRVVWDQKLADHSSEPYGQLSFETMRAVDSAMSMTPFSDEFMEAHVNGIYKGDPAKGSAGVFVNVTLQLEENDVTTILGIRHFLWTVHRVL</sequence>
<dbReference type="Proteomes" id="UP000092462">
    <property type="component" value="Unassembled WGS sequence"/>
</dbReference>
<feature type="compositionally biased region" description="Low complexity" evidence="1">
    <location>
        <begin position="580"/>
        <end position="593"/>
    </location>
</feature>
<keyword evidence="3" id="KW-1185">Reference proteome</keyword>
<dbReference type="VEuPathDB" id="VectorBase:PPAI002805"/>
<evidence type="ECO:0000313" key="2">
    <source>
        <dbReference type="EnsemblMetazoa" id="PPAI002805-PA"/>
    </source>
</evidence>
<feature type="compositionally biased region" description="Polar residues" evidence="1">
    <location>
        <begin position="20"/>
        <end position="34"/>
    </location>
</feature>
<feature type="region of interest" description="Disordered" evidence="1">
    <location>
        <begin position="579"/>
        <end position="633"/>
    </location>
</feature>
<feature type="region of interest" description="Disordered" evidence="1">
    <location>
        <begin position="118"/>
        <end position="154"/>
    </location>
</feature>
<feature type="compositionally biased region" description="Polar residues" evidence="1">
    <location>
        <begin position="439"/>
        <end position="454"/>
    </location>
</feature>
<dbReference type="VEuPathDB" id="VectorBase:PPAPM1_001821"/>
<dbReference type="EMBL" id="AJVK01025480">
    <property type="status" value="NOT_ANNOTATED_CDS"/>
    <property type="molecule type" value="Genomic_DNA"/>
</dbReference>
<protein>
    <recommendedName>
        <fullName evidence="4">EGF-like domain-containing protein</fullName>
    </recommendedName>
</protein>
<organism evidence="2 3">
    <name type="scientific">Phlebotomus papatasi</name>
    <name type="common">Sandfly</name>
    <dbReference type="NCBI Taxonomy" id="29031"/>
    <lineage>
        <taxon>Eukaryota</taxon>
        <taxon>Metazoa</taxon>
        <taxon>Ecdysozoa</taxon>
        <taxon>Arthropoda</taxon>
        <taxon>Hexapoda</taxon>
        <taxon>Insecta</taxon>
        <taxon>Pterygota</taxon>
        <taxon>Neoptera</taxon>
        <taxon>Endopterygota</taxon>
        <taxon>Diptera</taxon>
        <taxon>Nematocera</taxon>
        <taxon>Psychodoidea</taxon>
        <taxon>Psychodidae</taxon>
        <taxon>Phlebotomus</taxon>
        <taxon>Phlebotomus</taxon>
    </lineage>
</organism>
<feature type="region of interest" description="Disordered" evidence="1">
    <location>
        <begin position="188"/>
        <end position="229"/>
    </location>
</feature>